<dbReference type="InterPro" id="IPR050109">
    <property type="entry name" value="HTH-type_TetR-like_transc_reg"/>
</dbReference>
<evidence type="ECO:0000313" key="5">
    <source>
        <dbReference type="Proteomes" id="UP000190508"/>
    </source>
</evidence>
<organism evidence="4 5">
    <name type="scientific">Xanthomonas citri pv. durantae</name>
    <dbReference type="NCBI Taxonomy" id="487862"/>
    <lineage>
        <taxon>Bacteria</taxon>
        <taxon>Pseudomonadati</taxon>
        <taxon>Pseudomonadota</taxon>
        <taxon>Gammaproteobacteria</taxon>
        <taxon>Lysobacterales</taxon>
        <taxon>Lysobacteraceae</taxon>
        <taxon>Xanthomonas</taxon>
    </lineage>
</organism>
<keyword evidence="2" id="KW-0238">DNA-binding</keyword>
<evidence type="ECO:0000256" key="1">
    <source>
        <dbReference type="ARBA" id="ARBA00023015"/>
    </source>
</evidence>
<dbReference type="SUPFAM" id="SSF48498">
    <property type="entry name" value="Tetracyclin repressor-like, C-terminal domain"/>
    <property type="match status" value="1"/>
</dbReference>
<dbReference type="InterPro" id="IPR036271">
    <property type="entry name" value="Tet_transcr_reg_TetR-rel_C_sf"/>
</dbReference>
<dbReference type="PANTHER" id="PTHR30055">
    <property type="entry name" value="HTH-TYPE TRANSCRIPTIONAL REGULATOR RUTR"/>
    <property type="match status" value="1"/>
</dbReference>
<dbReference type="InterPro" id="IPR009057">
    <property type="entry name" value="Homeodomain-like_sf"/>
</dbReference>
<dbReference type="GO" id="GO:0000976">
    <property type="term" value="F:transcription cis-regulatory region binding"/>
    <property type="evidence" value="ECO:0007669"/>
    <property type="project" value="TreeGrafter"/>
</dbReference>
<dbReference type="AlphaFoldDB" id="A0A9X6BGU9"/>
<dbReference type="Pfam" id="PF00440">
    <property type="entry name" value="TetR_N"/>
    <property type="match status" value="1"/>
</dbReference>
<dbReference type="SUPFAM" id="SSF46689">
    <property type="entry name" value="Homeodomain-like"/>
    <property type="match status" value="1"/>
</dbReference>
<gene>
    <name evidence="4" type="ORF">Xdur_012120</name>
</gene>
<evidence type="ECO:0000256" key="2">
    <source>
        <dbReference type="ARBA" id="ARBA00023125"/>
    </source>
</evidence>
<dbReference type="Gene3D" id="1.10.357.10">
    <property type="entry name" value="Tetracycline Repressor, domain 2"/>
    <property type="match status" value="1"/>
</dbReference>
<keyword evidence="1" id="KW-0805">Transcription regulation</keyword>
<dbReference type="EMBL" id="CP066343">
    <property type="protein sequence ID" value="UVG57023.1"/>
    <property type="molecule type" value="Genomic_DNA"/>
</dbReference>
<dbReference type="PANTHER" id="PTHR30055:SF240">
    <property type="entry name" value="HTH-TYPE TRANSCRIPTIONAL REGULATOR ACRR"/>
    <property type="match status" value="1"/>
</dbReference>
<dbReference type="Proteomes" id="UP000190508">
    <property type="component" value="Chromosome"/>
</dbReference>
<proteinExistence type="predicted"/>
<dbReference type="GO" id="GO:0003700">
    <property type="term" value="F:DNA-binding transcription factor activity"/>
    <property type="evidence" value="ECO:0007669"/>
    <property type="project" value="TreeGrafter"/>
</dbReference>
<evidence type="ECO:0000313" key="4">
    <source>
        <dbReference type="EMBL" id="UVG57023.1"/>
    </source>
</evidence>
<accession>A0A9X6BGU9</accession>
<dbReference type="PROSITE" id="PS50977">
    <property type="entry name" value="HTH_TETR_2"/>
    <property type="match status" value="1"/>
</dbReference>
<name>A0A9X6BGU9_XANCI</name>
<dbReference type="PRINTS" id="PR00455">
    <property type="entry name" value="HTHTETR"/>
</dbReference>
<reference evidence="4" key="1">
    <citation type="submission" date="2020-12" db="EMBL/GenBank/DDBJ databases">
        <title>Complete genome investigation of Xanthomonas citri pv. durantae LMG696.</title>
        <authorList>
            <person name="Rana R."/>
            <person name="Bansal K."/>
            <person name="Patil P.B."/>
        </authorList>
    </citation>
    <scope>NUCLEOTIDE SEQUENCE</scope>
    <source>
        <strain evidence="4">LMG696</strain>
    </source>
</reference>
<dbReference type="RefSeq" id="WP_040277448.1">
    <property type="nucleotide sequence ID" value="NZ_CP066343.1"/>
</dbReference>
<keyword evidence="3" id="KW-0804">Transcription</keyword>
<protein>
    <submittedName>
        <fullName evidence="4">TetR family transcriptional regulator</fullName>
    </submittedName>
</protein>
<sequence>MARRKRSDALGTREQILDAAEWCFCSYGISHTNMETIAARANCTRGAIYWHFGSPTDIIKGVMERGQLPLNQQLQTLSDAPAPLIPKLRDCLCQCFAEIRCNRHVHSALTILLLRNDFVGVREPFLDARYQDAIQILEPLEAVLERARANGEICDDLDVRICAELVQDTLIGAMRQSLLRSKDDQDSPAAHAIGVLMALLAGWRPVAASELL</sequence>
<dbReference type="InterPro" id="IPR001647">
    <property type="entry name" value="HTH_TetR"/>
</dbReference>
<evidence type="ECO:0000256" key="3">
    <source>
        <dbReference type="ARBA" id="ARBA00023163"/>
    </source>
</evidence>